<dbReference type="AlphaFoldDB" id="A0A2P2NXC0"/>
<proteinExistence type="predicted"/>
<reference evidence="1" key="1">
    <citation type="submission" date="2018-02" db="EMBL/GenBank/DDBJ databases">
        <title>Rhizophora mucronata_Transcriptome.</title>
        <authorList>
            <person name="Meera S.P."/>
            <person name="Sreeshan A."/>
            <person name="Augustine A."/>
        </authorList>
    </citation>
    <scope>NUCLEOTIDE SEQUENCE</scope>
    <source>
        <tissue evidence="1">Leaf</tissue>
    </source>
</reference>
<protein>
    <submittedName>
        <fullName evidence="1">Uncharacterized protein</fullName>
    </submittedName>
</protein>
<organism evidence="1">
    <name type="scientific">Rhizophora mucronata</name>
    <name type="common">Asiatic mangrove</name>
    <dbReference type="NCBI Taxonomy" id="61149"/>
    <lineage>
        <taxon>Eukaryota</taxon>
        <taxon>Viridiplantae</taxon>
        <taxon>Streptophyta</taxon>
        <taxon>Embryophyta</taxon>
        <taxon>Tracheophyta</taxon>
        <taxon>Spermatophyta</taxon>
        <taxon>Magnoliopsida</taxon>
        <taxon>eudicotyledons</taxon>
        <taxon>Gunneridae</taxon>
        <taxon>Pentapetalae</taxon>
        <taxon>rosids</taxon>
        <taxon>fabids</taxon>
        <taxon>Malpighiales</taxon>
        <taxon>Rhizophoraceae</taxon>
        <taxon>Rhizophora</taxon>
    </lineage>
</organism>
<name>A0A2P2NXC0_RHIMU</name>
<sequence length="41" mass="4813">MHIIAVRDNDLELVMHASLCMHATEYLKSYLLVPPRWNCNN</sequence>
<evidence type="ECO:0000313" key="1">
    <source>
        <dbReference type="EMBL" id="MBX47094.1"/>
    </source>
</evidence>
<accession>A0A2P2NXC0</accession>
<dbReference type="EMBL" id="GGEC01066610">
    <property type="protein sequence ID" value="MBX47094.1"/>
    <property type="molecule type" value="Transcribed_RNA"/>
</dbReference>